<evidence type="ECO:0000313" key="2">
    <source>
        <dbReference type="Proteomes" id="UP001192346"/>
    </source>
</evidence>
<gene>
    <name evidence="1" type="ORF">FEF22_000940</name>
</gene>
<sequence>MPNAFSFEHSIHNKRIKPNKEVSFDVSLKKNHKTKGFLVKIQNDEEQHSNLFIYEIFTDEENNRDEEKLNLIEKILISEKDKINVDLFNHLSINVLQKKRIFIQKISLSGAIDKLTKLV</sequence>
<reference evidence="1" key="1">
    <citation type="submission" date="2019-10" db="EMBL/GenBank/DDBJ databases">
        <title>Whole Genome Sequencing and Characterization of Texas Phoenix Palm Decline Phytoplasma Belongs to Lethal Yellowing (16SrIV) Group.</title>
        <authorList>
            <person name="Bao M."/>
        </authorList>
    </citation>
    <scope>NUCLEOTIDE SEQUENCE [LARGE SCALE GENOMIC DNA]</scope>
    <source>
        <strain evidence="1">ACPD</strain>
    </source>
</reference>
<dbReference type="RefSeq" id="WP_138107998.1">
    <property type="nucleotide sequence ID" value="NZ_VBRA02000007.1"/>
</dbReference>
<evidence type="ECO:0000313" key="1">
    <source>
        <dbReference type="EMBL" id="MBP3059354.1"/>
    </source>
</evidence>
<proteinExistence type="predicted"/>
<protein>
    <submittedName>
        <fullName evidence="1">Uncharacterized protein</fullName>
    </submittedName>
</protein>
<organism evidence="1 2">
    <name type="scientific">Texas Phoenix palm phytoplasma</name>
    <dbReference type="NCBI Taxonomy" id="176709"/>
    <lineage>
        <taxon>Bacteria</taxon>
        <taxon>Bacillati</taxon>
        <taxon>Mycoplasmatota</taxon>
        <taxon>Mollicutes</taxon>
        <taxon>Acholeplasmatales</taxon>
        <taxon>Acholeplasmataceae</taxon>
        <taxon>Candidatus Phytoplasma</taxon>
        <taxon>16SrIV (Coconut lethal yellows group)</taxon>
    </lineage>
</organism>
<accession>A0ABS5BIH8</accession>
<name>A0ABS5BIH8_9MOLU</name>
<comment type="caution">
    <text evidence="1">The sequence shown here is derived from an EMBL/GenBank/DDBJ whole genome shotgun (WGS) entry which is preliminary data.</text>
</comment>
<dbReference type="Proteomes" id="UP001192346">
    <property type="component" value="Unassembled WGS sequence"/>
</dbReference>
<dbReference type="EMBL" id="VBRA02000007">
    <property type="protein sequence ID" value="MBP3059354.1"/>
    <property type="molecule type" value="Genomic_DNA"/>
</dbReference>
<keyword evidence="2" id="KW-1185">Reference proteome</keyword>